<dbReference type="PANTHER" id="PTHR44068">
    <property type="entry name" value="ZGC:194242"/>
    <property type="match status" value="1"/>
</dbReference>
<dbReference type="RefSeq" id="WP_121068640.1">
    <property type="nucleotide sequence ID" value="NZ_RBIQ01000010.1"/>
</dbReference>
<feature type="domain" description="Methyltransferase type 11" evidence="2">
    <location>
        <begin position="49"/>
        <end position="148"/>
    </location>
</feature>
<protein>
    <submittedName>
        <fullName evidence="3">Methyltransferase family protein</fullName>
    </submittedName>
</protein>
<reference evidence="3 4" key="1">
    <citation type="submission" date="2018-10" db="EMBL/GenBank/DDBJ databases">
        <title>Genomic Encyclopedia of Archaeal and Bacterial Type Strains, Phase II (KMG-II): from individual species to whole genera.</title>
        <authorList>
            <person name="Goeker M."/>
        </authorList>
    </citation>
    <scope>NUCLEOTIDE SEQUENCE [LARGE SCALE GENOMIC DNA]</scope>
    <source>
        <strain evidence="3 4">DSM 25230</strain>
    </source>
</reference>
<evidence type="ECO:0000259" key="2">
    <source>
        <dbReference type="Pfam" id="PF08241"/>
    </source>
</evidence>
<accession>A0A495DT96</accession>
<dbReference type="Proteomes" id="UP000269412">
    <property type="component" value="Unassembled WGS sequence"/>
</dbReference>
<dbReference type="EMBL" id="RBIQ01000010">
    <property type="protein sequence ID" value="RKR07871.1"/>
    <property type="molecule type" value="Genomic_DNA"/>
</dbReference>
<keyword evidence="1 3" id="KW-0808">Transferase</keyword>
<evidence type="ECO:0000313" key="4">
    <source>
        <dbReference type="Proteomes" id="UP000269412"/>
    </source>
</evidence>
<dbReference type="GO" id="GO:0032259">
    <property type="term" value="P:methylation"/>
    <property type="evidence" value="ECO:0007669"/>
    <property type="project" value="UniProtKB-KW"/>
</dbReference>
<dbReference type="CDD" id="cd02440">
    <property type="entry name" value="AdoMet_MTases"/>
    <property type="match status" value="1"/>
</dbReference>
<evidence type="ECO:0000256" key="1">
    <source>
        <dbReference type="ARBA" id="ARBA00022679"/>
    </source>
</evidence>
<name>A0A495DT96_9FLAO</name>
<dbReference type="OrthoDB" id="9770553at2"/>
<comment type="caution">
    <text evidence="3">The sequence shown here is derived from an EMBL/GenBank/DDBJ whole genome shotgun (WGS) entry which is preliminary data.</text>
</comment>
<dbReference type="PANTHER" id="PTHR44068:SF1">
    <property type="entry name" value="HYPOTHETICAL LOC100005854"/>
    <property type="match status" value="1"/>
</dbReference>
<dbReference type="InterPro" id="IPR050447">
    <property type="entry name" value="Erg6_SMT_methyltransf"/>
</dbReference>
<dbReference type="SUPFAM" id="SSF53335">
    <property type="entry name" value="S-adenosyl-L-methionine-dependent methyltransferases"/>
    <property type="match status" value="1"/>
</dbReference>
<dbReference type="InterPro" id="IPR013216">
    <property type="entry name" value="Methyltransf_11"/>
</dbReference>
<keyword evidence="4" id="KW-1185">Reference proteome</keyword>
<dbReference type="AlphaFoldDB" id="A0A495DT96"/>
<dbReference type="InterPro" id="IPR029063">
    <property type="entry name" value="SAM-dependent_MTases_sf"/>
</dbReference>
<organism evidence="3 4">
    <name type="scientific">Maribacter vaceletii</name>
    <dbReference type="NCBI Taxonomy" id="1206816"/>
    <lineage>
        <taxon>Bacteria</taxon>
        <taxon>Pseudomonadati</taxon>
        <taxon>Bacteroidota</taxon>
        <taxon>Flavobacteriia</taxon>
        <taxon>Flavobacteriales</taxon>
        <taxon>Flavobacteriaceae</taxon>
        <taxon>Maribacter</taxon>
    </lineage>
</organism>
<keyword evidence="3" id="KW-0489">Methyltransferase</keyword>
<dbReference type="Pfam" id="PF08241">
    <property type="entry name" value="Methyltransf_11"/>
    <property type="match status" value="1"/>
</dbReference>
<gene>
    <name evidence="3" type="ORF">CLV91_2632</name>
</gene>
<dbReference type="Gene3D" id="3.40.50.150">
    <property type="entry name" value="Vaccinia Virus protein VP39"/>
    <property type="match status" value="1"/>
</dbReference>
<evidence type="ECO:0000313" key="3">
    <source>
        <dbReference type="EMBL" id="RKR07871.1"/>
    </source>
</evidence>
<dbReference type="GO" id="GO:0003838">
    <property type="term" value="F:sterol 24-C-methyltransferase activity"/>
    <property type="evidence" value="ECO:0007669"/>
    <property type="project" value="TreeGrafter"/>
</dbReference>
<sequence>MKFEEIAKQLANPSGKFGIDVALGMNTMNEFISKTTYELLKIRDTESVLEIGLGNGKFIKDILNSGNKISYTGIDLSRTMIIEAKKNNSEIIKSSFLDLIVADIEQMPFWEDTFNKICTINTIYFWKNPALALKEVYRVLANNGVFIIAYRPYIEGQTLNFTEYGFKEYKTKDLESLIMHSNFKIIKKTEQIEPPIKFNGKTHNLLSQYFILQKKTNPYDYM</sequence>
<proteinExistence type="predicted"/>
<dbReference type="GO" id="GO:0016126">
    <property type="term" value="P:sterol biosynthetic process"/>
    <property type="evidence" value="ECO:0007669"/>
    <property type="project" value="TreeGrafter"/>
</dbReference>